<organism evidence="5">
    <name type="scientific">Spodoptera frugiperda</name>
    <name type="common">Fall armyworm</name>
    <dbReference type="NCBI Taxonomy" id="7108"/>
    <lineage>
        <taxon>Eukaryota</taxon>
        <taxon>Metazoa</taxon>
        <taxon>Ecdysozoa</taxon>
        <taxon>Arthropoda</taxon>
        <taxon>Hexapoda</taxon>
        <taxon>Insecta</taxon>
        <taxon>Pterygota</taxon>
        <taxon>Neoptera</taxon>
        <taxon>Endopterygota</taxon>
        <taxon>Lepidoptera</taxon>
        <taxon>Glossata</taxon>
        <taxon>Ditrysia</taxon>
        <taxon>Noctuoidea</taxon>
        <taxon>Noctuidae</taxon>
        <taxon>Amphipyrinae</taxon>
        <taxon>Spodoptera</taxon>
    </lineage>
</organism>
<gene>
    <name evidence="5" type="ORF">SFRICE_021105</name>
</gene>
<dbReference type="PANTHER" id="PTHR46680:SF3">
    <property type="entry name" value="NF-KAPPA-B INHIBITOR CACTUS"/>
    <property type="match status" value="1"/>
</dbReference>
<feature type="region of interest" description="Disordered" evidence="4">
    <location>
        <begin position="284"/>
        <end position="394"/>
    </location>
</feature>
<feature type="repeat" description="ANK" evidence="3">
    <location>
        <begin position="253"/>
        <end position="273"/>
    </location>
</feature>
<feature type="compositionally biased region" description="Acidic residues" evidence="4">
    <location>
        <begin position="311"/>
        <end position="321"/>
    </location>
</feature>
<dbReference type="EMBL" id="ODYU01002744">
    <property type="protein sequence ID" value="SOQ40625.1"/>
    <property type="molecule type" value="Genomic_DNA"/>
</dbReference>
<feature type="region of interest" description="Disordered" evidence="4">
    <location>
        <begin position="1"/>
        <end position="55"/>
    </location>
</feature>
<dbReference type="GO" id="GO:0051059">
    <property type="term" value="F:NF-kappaB binding"/>
    <property type="evidence" value="ECO:0007669"/>
    <property type="project" value="TreeGrafter"/>
</dbReference>
<dbReference type="PRINTS" id="PR01415">
    <property type="entry name" value="ANKYRIN"/>
</dbReference>
<dbReference type="SMART" id="SM00248">
    <property type="entry name" value="ANK"/>
    <property type="match status" value="5"/>
</dbReference>
<feature type="compositionally biased region" description="Low complexity" evidence="4">
    <location>
        <begin position="348"/>
        <end position="364"/>
    </location>
</feature>
<dbReference type="AlphaFoldDB" id="A0A2H1VIG9"/>
<sequence length="429" mass="46476">MSGSKSNFNTKIAEDENVDSGFLSGPIDVLPGDEESEPVPEPASEDKKVKSVSAVQPSDSEYDSGIVCISELVSSVQLTDTQTPHIAVSPPEQKNIPPITLFFTPDEQGDTQLHIAAVHGCVKSVATLIRICPNKMFLDLANDDGHTALHLAVMSGNAVVTRMLVHAGLSIEARDRLGETALHKASTKGNVECLQALLAPVPEFPSRKLTTVLNQKNYNGQACVHLATSAGHLVALQTLVFYGADIKAKENLAGWTALHIAARRGDVRIVKYLRERYGDEVTQARDYAQRTPRRLAKKTPAASEFSKVADDSDSDSSSDDDVNVRQRQREPVREASAGHVREHGEGVLTARRLAPATRPRQLAPGSHSAPAGRTAPPPHYTALSYNARPGPTRPDHSVPNFVTNRSEYYFLADTTAHTDQHPTCTCCMN</sequence>
<dbReference type="GO" id="GO:0071356">
    <property type="term" value="P:cellular response to tumor necrosis factor"/>
    <property type="evidence" value="ECO:0007669"/>
    <property type="project" value="TreeGrafter"/>
</dbReference>
<keyword evidence="1" id="KW-0677">Repeat</keyword>
<dbReference type="InterPro" id="IPR036770">
    <property type="entry name" value="Ankyrin_rpt-contain_sf"/>
</dbReference>
<dbReference type="Pfam" id="PF12796">
    <property type="entry name" value="Ank_2"/>
    <property type="match status" value="1"/>
</dbReference>
<evidence type="ECO:0000256" key="1">
    <source>
        <dbReference type="ARBA" id="ARBA00022737"/>
    </source>
</evidence>
<evidence type="ECO:0000256" key="3">
    <source>
        <dbReference type="PROSITE-ProRule" id="PRU00023"/>
    </source>
</evidence>
<feature type="compositionally biased region" description="Basic and acidic residues" evidence="4">
    <location>
        <begin position="322"/>
        <end position="333"/>
    </location>
</feature>
<dbReference type="PROSITE" id="PS50297">
    <property type="entry name" value="ANK_REP_REGION"/>
    <property type="match status" value="3"/>
</dbReference>
<feature type="repeat" description="ANK" evidence="3">
    <location>
        <begin position="219"/>
        <end position="251"/>
    </location>
</feature>
<dbReference type="InterPro" id="IPR051070">
    <property type="entry name" value="NF-kappa-B_inhibitor"/>
</dbReference>
<evidence type="ECO:0000313" key="5">
    <source>
        <dbReference type="EMBL" id="SOQ40625.1"/>
    </source>
</evidence>
<reference evidence="5" key="1">
    <citation type="submission" date="2016-07" db="EMBL/GenBank/DDBJ databases">
        <authorList>
            <person name="Bretaudeau A."/>
        </authorList>
    </citation>
    <scope>NUCLEOTIDE SEQUENCE</scope>
    <source>
        <strain evidence="5">Rice</strain>
        <tissue evidence="5">Whole body</tissue>
    </source>
</reference>
<name>A0A2H1VIG9_SPOFR</name>
<feature type="repeat" description="ANK" evidence="3">
    <location>
        <begin position="144"/>
        <end position="176"/>
    </location>
</feature>
<feature type="compositionally biased region" description="Polar residues" evidence="4">
    <location>
        <begin position="1"/>
        <end position="10"/>
    </location>
</feature>
<dbReference type="PROSITE" id="PS50088">
    <property type="entry name" value="ANK_REPEAT"/>
    <property type="match status" value="3"/>
</dbReference>
<dbReference type="OrthoDB" id="20727at2759"/>
<evidence type="ECO:0000256" key="2">
    <source>
        <dbReference type="ARBA" id="ARBA00023043"/>
    </source>
</evidence>
<proteinExistence type="predicted"/>
<dbReference type="SUPFAM" id="SSF48403">
    <property type="entry name" value="Ankyrin repeat"/>
    <property type="match status" value="1"/>
</dbReference>
<keyword evidence="2 3" id="KW-0040">ANK repeat</keyword>
<dbReference type="Gene3D" id="1.25.40.20">
    <property type="entry name" value="Ankyrin repeat-containing domain"/>
    <property type="match status" value="1"/>
</dbReference>
<dbReference type="InterPro" id="IPR002110">
    <property type="entry name" value="Ankyrin_rpt"/>
</dbReference>
<protein>
    <submittedName>
        <fullName evidence="5">SFRICE_021105</fullName>
    </submittedName>
</protein>
<dbReference type="Pfam" id="PF13637">
    <property type="entry name" value="Ank_4"/>
    <property type="match status" value="1"/>
</dbReference>
<dbReference type="PANTHER" id="PTHR46680">
    <property type="entry name" value="NF-KAPPA-B INHIBITOR ALPHA"/>
    <property type="match status" value="1"/>
</dbReference>
<dbReference type="GO" id="GO:0005829">
    <property type="term" value="C:cytosol"/>
    <property type="evidence" value="ECO:0007669"/>
    <property type="project" value="TreeGrafter"/>
</dbReference>
<evidence type="ECO:0000256" key="4">
    <source>
        <dbReference type="SAM" id="MobiDB-lite"/>
    </source>
</evidence>
<accession>A0A2H1VIG9</accession>